<evidence type="ECO:0000256" key="3">
    <source>
        <dbReference type="ARBA" id="ARBA00022448"/>
    </source>
</evidence>
<dbReference type="InterPro" id="IPR000440">
    <property type="entry name" value="NADH_UbQ/plastoQ_OxRdtase_su3"/>
</dbReference>
<evidence type="ECO:0000313" key="14">
    <source>
        <dbReference type="EMBL" id="CAL1239827.1"/>
    </source>
</evidence>
<keyword evidence="5 12" id="KW-0812">Transmembrane</keyword>
<organism evidence="14 15">
    <name type="scientific">Candidatus Methylocalor cossyra</name>
    <dbReference type="NCBI Taxonomy" id="3108543"/>
    <lineage>
        <taxon>Bacteria</taxon>
        <taxon>Pseudomonadati</taxon>
        <taxon>Pseudomonadota</taxon>
        <taxon>Gammaproteobacteria</taxon>
        <taxon>Methylococcales</taxon>
        <taxon>Methylococcaceae</taxon>
        <taxon>Candidatus Methylocalor</taxon>
    </lineage>
</organism>
<dbReference type="PANTHER" id="PTHR11058:SF21">
    <property type="entry name" value="NADH-QUINONE OXIDOREDUCTASE SUBUNIT A"/>
    <property type="match status" value="1"/>
</dbReference>
<sequence>MNDFVEVSELWPLIGYVAAVLAVVGAMLAIPRLLVWSRHGRYTDEPFESGVVPAGDVHVRLAVQYYPVAILFVIFDLEAVFIYAWAVAFREVGWPGYLEMLVFILVLLAALVYLARIGALDWRTRRQRLQDRFLKT</sequence>
<dbReference type="Proteomes" id="UP001497493">
    <property type="component" value="Chromosome"/>
</dbReference>
<evidence type="ECO:0000256" key="13">
    <source>
        <dbReference type="RuleBase" id="RU003639"/>
    </source>
</evidence>
<gene>
    <name evidence="12 14" type="primary">nuoA</name>
    <name evidence="14" type="ORF">MECH1_V1_1051</name>
</gene>
<evidence type="ECO:0000256" key="7">
    <source>
        <dbReference type="ARBA" id="ARBA00022967"/>
    </source>
</evidence>
<keyword evidence="10 12" id="KW-0830">Ubiquinone</keyword>
<dbReference type="EMBL" id="OZ026884">
    <property type="protein sequence ID" value="CAL1239827.1"/>
    <property type="molecule type" value="Genomic_DNA"/>
</dbReference>
<evidence type="ECO:0000256" key="10">
    <source>
        <dbReference type="ARBA" id="ARBA00023075"/>
    </source>
</evidence>
<name>A0ABM9NGU0_9GAMM</name>
<keyword evidence="14" id="KW-0560">Oxidoreductase</keyword>
<comment type="catalytic activity">
    <reaction evidence="12 13">
        <text>a quinone + NADH + 5 H(+)(in) = a quinol + NAD(+) + 4 H(+)(out)</text>
        <dbReference type="Rhea" id="RHEA:57888"/>
        <dbReference type="ChEBI" id="CHEBI:15378"/>
        <dbReference type="ChEBI" id="CHEBI:24646"/>
        <dbReference type="ChEBI" id="CHEBI:57540"/>
        <dbReference type="ChEBI" id="CHEBI:57945"/>
        <dbReference type="ChEBI" id="CHEBI:132124"/>
    </reaction>
</comment>
<evidence type="ECO:0000313" key="15">
    <source>
        <dbReference type="Proteomes" id="UP001497493"/>
    </source>
</evidence>
<feature type="transmembrane region" description="Helical" evidence="12">
    <location>
        <begin position="100"/>
        <end position="119"/>
    </location>
</feature>
<evidence type="ECO:0000256" key="5">
    <source>
        <dbReference type="ARBA" id="ARBA00022692"/>
    </source>
</evidence>
<dbReference type="Pfam" id="PF00507">
    <property type="entry name" value="Oxidored_q4"/>
    <property type="match status" value="1"/>
</dbReference>
<comment type="similarity">
    <text evidence="2 12 13">Belongs to the complex I subunit 3 family.</text>
</comment>
<dbReference type="HAMAP" id="MF_01394">
    <property type="entry name" value="NDH1_NuoA"/>
    <property type="match status" value="1"/>
</dbReference>
<evidence type="ECO:0000256" key="6">
    <source>
        <dbReference type="ARBA" id="ARBA00022719"/>
    </source>
</evidence>
<comment type="function">
    <text evidence="12">NDH-1 shuttles electrons from NADH, via FMN and iron-sulfur (Fe-S) centers, to quinones in the respiratory chain. The immediate electron acceptor for the enzyme in this species is believed to be ubiquinone. Couples the redox reaction to proton translocation (for every two electrons transferred, four hydrogen ions are translocated across the cytoplasmic membrane), and thus conserves the redox energy in a proton gradient.</text>
</comment>
<dbReference type="RefSeq" id="WP_348759361.1">
    <property type="nucleotide sequence ID" value="NZ_OZ026884.1"/>
</dbReference>
<keyword evidence="7 12" id="KW-1278">Translocase</keyword>
<feature type="transmembrane region" description="Helical" evidence="12">
    <location>
        <begin position="68"/>
        <end position="88"/>
    </location>
</feature>
<proteinExistence type="inferred from homology"/>
<dbReference type="GO" id="GO:0016491">
    <property type="term" value="F:oxidoreductase activity"/>
    <property type="evidence" value="ECO:0007669"/>
    <property type="project" value="UniProtKB-KW"/>
</dbReference>
<dbReference type="Gene3D" id="1.20.58.1610">
    <property type="entry name" value="NADH:ubiquinone/plastoquinone oxidoreductase, chain 3"/>
    <property type="match status" value="1"/>
</dbReference>
<evidence type="ECO:0000256" key="8">
    <source>
        <dbReference type="ARBA" id="ARBA00022989"/>
    </source>
</evidence>
<dbReference type="EC" id="7.1.1.-" evidence="12"/>
<keyword evidence="11 12" id="KW-0472">Membrane</keyword>
<keyword evidence="6 12" id="KW-0874">Quinone</keyword>
<keyword evidence="4 12" id="KW-1003">Cell membrane</keyword>
<comment type="subcellular location">
    <subcellularLocation>
        <location evidence="12 13">Cell membrane</location>
        <topology evidence="12 13">Multi-pass membrane protein</topology>
    </subcellularLocation>
    <subcellularLocation>
        <location evidence="1">Membrane</location>
        <topology evidence="1">Multi-pass membrane protein</topology>
    </subcellularLocation>
</comment>
<keyword evidence="3 12" id="KW-0813">Transport</keyword>
<evidence type="ECO:0000256" key="9">
    <source>
        <dbReference type="ARBA" id="ARBA00023027"/>
    </source>
</evidence>
<keyword evidence="9 12" id="KW-0520">NAD</keyword>
<evidence type="ECO:0000256" key="12">
    <source>
        <dbReference type="HAMAP-Rule" id="MF_01394"/>
    </source>
</evidence>
<keyword evidence="15" id="KW-1185">Reference proteome</keyword>
<accession>A0ABM9NGU0</accession>
<evidence type="ECO:0000256" key="4">
    <source>
        <dbReference type="ARBA" id="ARBA00022475"/>
    </source>
</evidence>
<reference evidence="14 15" key="1">
    <citation type="submission" date="2024-04" db="EMBL/GenBank/DDBJ databases">
        <authorList>
            <person name="Cremers G."/>
        </authorList>
    </citation>
    <scope>NUCLEOTIDE SEQUENCE [LARGE SCALE GENOMIC DNA]</scope>
    <source>
        <strain evidence="14">MeCH1-AG</strain>
    </source>
</reference>
<dbReference type="PANTHER" id="PTHR11058">
    <property type="entry name" value="NADH-UBIQUINONE OXIDOREDUCTASE CHAIN 3"/>
    <property type="match status" value="1"/>
</dbReference>
<dbReference type="InterPro" id="IPR038430">
    <property type="entry name" value="NDAH_ubi_oxred_su3_sf"/>
</dbReference>
<dbReference type="InterPro" id="IPR023043">
    <property type="entry name" value="NAD(P)H_OxRDtase_bac/plastid"/>
</dbReference>
<keyword evidence="8 12" id="KW-1133">Transmembrane helix</keyword>
<evidence type="ECO:0000256" key="11">
    <source>
        <dbReference type="ARBA" id="ARBA00023136"/>
    </source>
</evidence>
<comment type="subunit">
    <text evidence="12">NDH-1 is composed of 14 different subunits. Subunits NuoA, H, J, K, L, M, N constitute the membrane sector of the complex.</text>
</comment>
<feature type="transmembrane region" description="Helical" evidence="12">
    <location>
        <begin position="13"/>
        <end position="35"/>
    </location>
</feature>
<evidence type="ECO:0000256" key="2">
    <source>
        <dbReference type="ARBA" id="ARBA00008472"/>
    </source>
</evidence>
<protein>
    <recommendedName>
        <fullName evidence="12">NADH-quinone oxidoreductase subunit A</fullName>
        <ecNumber evidence="12">7.1.1.-</ecNumber>
    </recommendedName>
    <alternativeName>
        <fullName evidence="12">NADH dehydrogenase I subunit A</fullName>
    </alternativeName>
    <alternativeName>
        <fullName evidence="12">NDH-1 subunit A</fullName>
    </alternativeName>
    <alternativeName>
        <fullName evidence="12">NUO1</fullName>
    </alternativeName>
</protein>
<evidence type="ECO:0000256" key="1">
    <source>
        <dbReference type="ARBA" id="ARBA00004141"/>
    </source>
</evidence>